<evidence type="ECO:0000313" key="3">
    <source>
        <dbReference type="EMBL" id="OXA49425.1"/>
    </source>
</evidence>
<comment type="caution">
    <text evidence="3">The sequence shown here is derived from an EMBL/GenBank/DDBJ whole genome shotgun (WGS) entry which is preliminary data.</text>
</comment>
<gene>
    <name evidence="3" type="ORF">Fcan01_16048</name>
</gene>
<evidence type="ECO:0000256" key="2">
    <source>
        <dbReference type="SAM" id="SignalP"/>
    </source>
</evidence>
<dbReference type="OrthoDB" id="8279873at2759"/>
<organism evidence="3 4">
    <name type="scientific">Folsomia candida</name>
    <name type="common">Springtail</name>
    <dbReference type="NCBI Taxonomy" id="158441"/>
    <lineage>
        <taxon>Eukaryota</taxon>
        <taxon>Metazoa</taxon>
        <taxon>Ecdysozoa</taxon>
        <taxon>Arthropoda</taxon>
        <taxon>Hexapoda</taxon>
        <taxon>Collembola</taxon>
        <taxon>Entomobryomorpha</taxon>
        <taxon>Isotomoidea</taxon>
        <taxon>Isotomidae</taxon>
        <taxon>Proisotominae</taxon>
        <taxon>Folsomia</taxon>
    </lineage>
</organism>
<feature type="signal peptide" evidence="2">
    <location>
        <begin position="1"/>
        <end position="20"/>
    </location>
</feature>
<dbReference type="OMA" id="MHAPAIP"/>
<feature type="chain" id="PRO_5012352858" evidence="2">
    <location>
        <begin position="21"/>
        <end position="159"/>
    </location>
</feature>
<name>A0A226DVA2_FOLCA</name>
<sequence>MANQTTFVLLIVLVSKFCGSVPLLRGYSDPVFLDAEIKRVRGGNFNVSQVAPMEGGISDTKISKVPVDMEGSGQGSGEEGDDSTSEELDVTCAPGKGWHVRGQRCVPVDCPGGINKRYFNTGECMHAPAIPPMASHVYPSHPGVRPLSKGMRAFLRRRG</sequence>
<proteinExistence type="predicted"/>
<feature type="region of interest" description="Disordered" evidence="1">
    <location>
        <begin position="66"/>
        <end position="88"/>
    </location>
</feature>
<evidence type="ECO:0000313" key="4">
    <source>
        <dbReference type="Proteomes" id="UP000198287"/>
    </source>
</evidence>
<keyword evidence="2" id="KW-0732">Signal</keyword>
<evidence type="ECO:0000256" key="1">
    <source>
        <dbReference type="SAM" id="MobiDB-lite"/>
    </source>
</evidence>
<feature type="compositionally biased region" description="Acidic residues" evidence="1">
    <location>
        <begin position="78"/>
        <end position="88"/>
    </location>
</feature>
<dbReference type="EMBL" id="LNIX01000010">
    <property type="protein sequence ID" value="OXA49425.1"/>
    <property type="molecule type" value="Genomic_DNA"/>
</dbReference>
<accession>A0A226DVA2</accession>
<dbReference type="Proteomes" id="UP000198287">
    <property type="component" value="Unassembled WGS sequence"/>
</dbReference>
<dbReference type="AlphaFoldDB" id="A0A226DVA2"/>
<reference evidence="3 4" key="1">
    <citation type="submission" date="2015-12" db="EMBL/GenBank/DDBJ databases">
        <title>The genome of Folsomia candida.</title>
        <authorList>
            <person name="Faddeeva A."/>
            <person name="Derks M.F."/>
            <person name="Anvar Y."/>
            <person name="Smit S."/>
            <person name="Van Straalen N."/>
            <person name="Roelofs D."/>
        </authorList>
    </citation>
    <scope>NUCLEOTIDE SEQUENCE [LARGE SCALE GENOMIC DNA]</scope>
    <source>
        <strain evidence="3 4">VU population</strain>
        <tissue evidence="3">Whole body</tissue>
    </source>
</reference>
<keyword evidence="4" id="KW-1185">Reference proteome</keyword>
<protein>
    <submittedName>
        <fullName evidence="3">Uncharacterized protein</fullName>
    </submittedName>
</protein>